<dbReference type="EMBL" id="OP712479">
    <property type="protein sequence ID" value="WBF77007.1"/>
    <property type="molecule type" value="Genomic_DNA"/>
</dbReference>
<evidence type="ECO:0000313" key="2">
    <source>
        <dbReference type="Proteomes" id="UP001212163"/>
    </source>
</evidence>
<accession>A0AAE9VWH3</accession>
<evidence type="ECO:0000313" key="1">
    <source>
        <dbReference type="EMBL" id="WBF77007.1"/>
    </source>
</evidence>
<reference evidence="1 2" key="1">
    <citation type="submission" date="2022-10" db="EMBL/GenBank/DDBJ databases">
        <authorList>
            <person name="Li J.H."/>
            <person name="Ding Y.F."/>
            <person name="Wei Y.L."/>
        </authorList>
    </citation>
    <scope>NUCLEOTIDE SEQUENCE [LARGE SCALE GENOMIC DNA]</scope>
</reference>
<sequence>MAGRIGTFLAAESFIYGDENPYISADLNEYTPAEYAPTIYDPRDMFLRGGYSAYKIAPSNRWPIVGKEQGNFGRDYYYRVHVSPLVLDLQTVASSQTREFNVWNAWPDRAANLDDILVSNPVFAVGLGLANGRVVANARIQRLERMARPCGES</sequence>
<gene>
    <name evidence="1" type="ORF">PSV3_00306</name>
</gene>
<proteinExistence type="predicted"/>
<organism evidence="1 2">
    <name type="scientific">Pseudomonas phage PSV3</name>
    <dbReference type="NCBI Taxonomy" id="3003632"/>
    <lineage>
        <taxon>Viruses</taxon>
        <taxon>Duplodnaviria</taxon>
        <taxon>Heunggongvirae</taxon>
        <taxon>Uroviricota</taxon>
        <taxon>Caudoviricetes</taxon>
        <taxon>Jondennisvirinae</taxon>
        <taxon>Septimatrevirus</taxon>
    </lineage>
</organism>
<dbReference type="Proteomes" id="UP001212163">
    <property type="component" value="Segment"/>
</dbReference>
<name>A0AAE9VWH3_9CAUD</name>
<protein>
    <submittedName>
        <fullName evidence="1">Uncharacterized protein</fullName>
    </submittedName>
</protein>
<keyword evidence="2" id="KW-1185">Reference proteome</keyword>